<feature type="transmembrane region" description="Helical" evidence="7">
    <location>
        <begin position="265"/>
        <end position="292"/>
    </location>
</feature>
<evidence type="ECO:0000256" key="6">
    <source>
        <dbReference type="ARBA" id="ARBA00023136"/>
    </source>
</evidence>
<keyword evidence="11" id="KW-1185">Reference proteome</keyword>
<evidence type="ECO:0000256" key="8">
    <source>
        <dbReference type="SAM" id="MobiDB-lite"/>
    </source>
</evidence>
<keyword evidence="2 7" id="KW-0813">Transport</keyword>
<feature type="transmembrane region" description="Helical" evidence="7">
    <location>
        <begin position="179"/>
        <end position="199"/>
    </location>
</feature>
<keyword evidence="5 7" id="KW-1133">Transmembrane helix</keyword>
<keyword evidence="6 7" id="KW-0472">Membrane</keyword>
<dbReference type="Pfam" id="PF00528">
    <property type="entry name" value="BPD_transp_1"/>
    <property type="match status" value="1"/>
</dbReference>
<keyword evidence="3" id="KW-1003">Cell membrane</keyword>
<dbReference type="AlphaFoldDB" id="A0A917U893"/>
<dbReference type="EMBL" id="BMPI01000051">
    <property type="protein sequence ID" value="GGM65447.1"/>
    <property type="molecule type" value="Genomic_DNA"/>
</dbReference>
<dbReference type="GO" id="GO:0055085">
    <property type="term" value="P:transmembrane transport"/>
    <property type="evidence" value="ECO:0007669"/>
    <property type="project" value="InterPro"/>
</dbReference>
<sequence>MNGQAAGERGTTPMTMGPVTSKSDEQVPTVEEATATPSGVPTKAIEGRSLGQIAWTRLKRDKVALFGAGFIVFLVLVAVFAPLLNKAFGHPVNDFHQDKIDPSLGGIPTPGTWGGISKDFLLGVQPVTGRDLFSQIIYGARVSLLVALSATIVAVLLGVVLGVVAGYFGGIVDSGISRLMDLILAFPYLLFSIALISVVPPSTGWRIGVVIGVIAFFSWPYIGRIVRGQTLSLREREFVEAARSIGAGSTRILFRELLPNLVAPILVYATLIIPTNILFEAALSFLGVGVLPPTPSWGRLLSDAVNFYEYDPMYMFVPGIAIFLMVLAFNLFGDGLRDALDPKANR</sequence>
<dbReference type="Proteomes" id="UP000642070">
    <property type="component" value="Unassembled WGS sequence"/>
</dbReference>
<dbReference type="PROSITE" id="PS50928">
    <property type="entry name" value="ABC_TM1"/>
    <property type="match status" value="1"/>
</dbReference>
<gene>
    <name evidence="10" type="ORF">GCM10007977_078720</name>
</gene>
<evidence type="ECO:0000313" key="11">
    <source>
        <dbReference type="Proteomes" id="UP000642070"/>
    </source>
</evidence>
<feature type="transmembrane region" description="Helical" evidence="7">
    <location>
        <begin position="142"/>
        <end position="167"/>
    </location>
</feature>
<evidence type="ECO:0000256" key="2">
    <source>
        <dbReference type="ARBA" id="ARBA00022448"/>
    </source>
</evidence>
<dbReference type="SUPFAM" id="SSF161098">
    <property type="entry name" value="MetI-like"/>
    <property type="match status" value="1"/>
</dbReference>
<name>A0A917U893_9ACTN</name>
<dbReference type="InterPro" id="IPR035906">
    <property type="entry name" value="MetI-like_sf"/>
</dbReference>
<dbReference type="CDD" id="cd06261">
    <property type="entry name" value="TM_PBP2"/>
    <property type="match status" value="1"/>
</dbReference>
<dbReference type="InterPro" id="IPR025966">
    <property type="entry name" value="OppC_N"/>
</dbReference>
<comment type="caution">
    <text evidence="10">The sequence shown here is derived from an EMBL/GenBank/DDBJ whole genome shotgun (WGS) entry which is preliminary data.</text>
</comment>
<feature type="transmembrane region" description="Helical" evidence="7">
    <location>
        <begin position="205"/>
        <end position="226"/>
    </location>
</feature>
<evidence type="ECO:0000313" key="10">
    <source>
        <dbReference type="EMBL" id="GGM65447.1"/>
    </source>
</evidence>
<feature type="transmembrane region" description="Helical" evidence="7">
    <location>
        <begin position="63"/>
        <end position="84"/>
    </location>
</feature>
<feature type="domain" description="ABC transmembrane type-1" evidence="9">
    <location>
        <begin position="140"/>
        <end position="333"/>
    </location>
</feature>
<evidence type="ECO:0000256" key="1">
    <source>
        <dbReference type="ARBA" id="ARBA00004651"/>
    </source>
</evidence>
<evidence type="ECO:0000256" key="4">
    <source>
        <dbReference type="ARBA" id="ARBA00022692"/>
    </source>
</evidence>
<evidence type="ECO:0000259" key="9">
    <source>
        <dbReference type="PROSITE" id="PS50928"/>
    </source>
</evidence>
<feature type="region of interest" description="Disordered" evidence="8">
    <location>
        <begin position="1"/>
        <end position="27"/>
    </location>
</feature>
<evidence type="ECO:0000256" key="3">
    <source>
        <dbReference type="ARBA" id="ARBA00022475"/>
    </source>
</evidence>
<organism evidence="10 11">
    <name type="scientific">Dactylosporangium sucinum</name>
    <dbReference type="NCBI Taxonomy" id="1424081"/>
    <lineage>
        <taxon>Bacteria</taxon>
        <taxon>Bacillati</taxon>
        <taxon>Actinomycetota</taxon>
        <taxon>Actinomycetes</taxon>
        <taxon>Micromonosporales</taxon>
        <taxon>Micromonosporaceae</taxon>
        <taxon>Dactylosporangium</taxon>
    </lineage>
</organism>
<dbReference type="Gene3D" id="1.10.3720.10">
    <property type="entry name" value="MetI-like"/>
    <property type="match status" value="1"/>
</dbReference>
<proteinExistence type="inferred from homology"/>
<dbReference type="PANTHER" id="PTHR43386">
    <property type="entry name" value="OLIGOPEPTIDE TRANSPORT SYSTEM PERMEASE PROTEIN APPC"/>
    <property type="match status" value="1"/>
</dbReference>
<dbReference type="Pfam" id="PF12911">
    <property type="entry name" value="OppC_N"/>
    <property type="match status" value="1"/>
</dbReference>
<dbReference type="GO" id="GO:0005886">
    <property type="term" value="C:plasma membrane"/>
    <property type="evidence" value="ECO:0007669"/>
    <property type="project" value="UniProtKB-SubCell"/>
</dbReference>
<dbReference type="InterPro" id="IPR000515">
    <property type="entry name" value="MetI-like"/>
</dbReference>
<dbReference type="PANTHER" id="PTHR43386:SF1">
    <property type="entry name" value="D,D-DIPEPTIDE TRANSPORT SYSTEM PERMEASE PROTEIN DDPC-RELATED"/>
    <property type="match status" value="1"/>
</dbReference>
<dbReference type="InterPro" id="IPR050366">
    <property type="entry name" value="BP-dependent_transpt_permease"/>
</dbReference>
<comment type="subcellular location">
    <subcellularLocation>
        <location evidence="1 7">Cell membrane</location>
        <topology evidence="1 7">Multi-pass membrane protein</topology>
    </subcellularLocation>
</comment>
<feature type="compositionally biased region" description="Polar residues" evidence="8">
    <location>
        <begin position="12"/>
        <end position="21"/>
    </location>
</feature>
<evidence type="ECO:0000256" key="7">
    <source>
        <dbReference type="RuleBase" id="RU363032"/>
    </source>
</evidence>
<reference evidence="10" key="2">
    <citation type="submission" date="2020-09" db="EMBL/GenBank/DDBJ databases">
        <authorList>
            <person name="Sun Q."/>
            <person name="Ohkuma M."/>
        </authorList>
    </citation>
    <scope>NUCLEOTIDE SEQUENCE</scope>
    <source>
        <strain evidence="10">JCM 19831</strain>
    </source>
</reference>
<comment type="similarity">
    <text evidence="7">Belongs to the binding-protein-dependent transport system permease family.</text>
</comment>
<accession>A0A917U893</accession>
<protein>
    <submittedName>
        <fullName evidence="10">Peptide ABC transporter permease</fullName>
    </submittedName>
</protein>
<feature type="transmembrane region" description="Helical" evidence="7">
    <location>
        <begin position="312"/>
        <end position="333"/>
    </location>
</feature>
<evidence type="ECO:0000256" key="5">
    <source>
        <dbReference type="ARBA" id="ARBA00022989"/>
    </source>
</evidence>
<keyword evidence="4 7" id="KW-0812">Transmembrane</keyword>
<reference evidence="10" key="1">
    <citation type="journal article" date="2014" name="Int. J. Syst. Evol. Microbiol.">
        <title>Complete genome sequence of Corynebacterium casei LMG S-19264T (=DSM 44701T), isolated from a smear-ripened cheese.</title>
        <authorList>
            <consortium name="US DOE Joint Genome Institute (JGI-PGF)"/>
            <person name="Walter F."/>
            <person name="Albersmeier A."/>
            <person name="Kalinowski J."/>
            <person name="Ruckert C."/>
        </authorList>
    </citation>
    <scope>NUCLEOTIDE SEQUENCE</scope>
    <source>
        <strain evidence="10">JCM 19831</strain>
    </source>
</reference>